<dbReference type="Proteomes" id="UP000094112">
    <property type="component" value="Unassembled WGS sequence"/>
</dbReference>
<dbReference type="Pfam" id="PF25327">
    <property type="entry name" value="UBL_ZFAND1"/>
    <property type="match status" value="1"/>
</dbReference>
<sequence>MEIGEHCAFCGQIDFLPFKCSCKSSFCSQHRQTEAHNCPNLKLKTSSPKPTTNIDVDTSHLPSASTLFPDRSKFKVDLKTTETNPTNLKGTLIKQNNTSAISKLKSFFAKKSKSSKKVSSNPSKRIIEAAQLKSKAKGDSKIPASERIFIWVQVLDEENNQIDKDTKSPMFISRGWPIGRGLDSIATQLKLKNINNRTNDSSQRLFLFKVENGENFIKLNTSDRCSSLKDGDNVYIVRGTEV</sequence>
<dbReference type="STRING" id="683960.A0A1E3NUD4"/>
<dbReference type="GO" id="GO:0035617">
    <property type="term" value="P:stress granule disassembly"/>
    <property type="evidence" value="ECO:0007669"/>
    <property type="project" value="EnsemblFungi"/>
</dbReference>
<dbReference type="PANTHER" id="PTHR14677">
    <property type="entry name" value="ARSENITE INDUCUBLE RNA ASSOCIATED PROTEIN AIP-1-RELATED"/>
    <property type="match status" value="1"/>
</dbReference>
<dbReference type="EMBL" id="KV454216">
    <property type="protein sequence ID" value="ODQ56693.1"/>
    <property type="molecule type" value="Genomic_DNA"/>
</dbReference>
<dbReference type="GeneID" id="30203884"/>
<keyword evidence="7" id="KW-1185">Reference proteome</keyword>
<gene>
    <name evidence="6" type="ORF">WICANDRAFT_98186</name>
</gene>
<name>A0A1E3NUD4_WICAA</name>
<protein>
    <recommendedName>
        <fullName evidence="5">AN1-type domain-containing protein</fullName>
    </recommendedName>
</protein>
<dbReference type="SMART" id="SM00154">
    <property type="entry name" value="ZnF_AN1"/>
    <property type="match status" value="1"/>
</dbReference>
<dbReference type="InterPro" id="IPR057358">
    <property type="entry name" value="UBL_ZFAND1-like"/>
</dbReference>
<dbReference type="SUPFAM" id="SSF118310">
    <property type="entry name" value="AN1-like Zinc finger"/>
    <property type="match status" value="1"/>
</dbReference>
<evidence type="ECO:0000313" key="7">
    <source>
        <dbReference type="Proteomes" id="UP000094112"/>
    </source>
</evidence>
<dbReference type="RefSeq" id="XP_019035900.1">
    <property type="nucleotide sequence ID" value="XM_019186638.1"/>
</dbReference>
<dbReference type="GO" id="GO:0005737">
    <property type="term" value="C:cytoplasm"/>
    <property type="evidence" value="ECO:0007669"/>
    <property type="project" value="TreeGrafter"/>
</dbReference>
<evidence type="ECO:0000259" key="5">
    <source>
        <dbReference type="PROSITE" id="PS51039"/>
    </source>
</evidence>
<evidence type="ECO:0000256" key="4">
    <source>
        <dbReference type="PROSITE-ProRule" id="PRU00449"/>
    </source>
</evidence>
<dbReference type="AlphaFoldDB" id="A0A1E3NUD4"/>
<evidence type="ECO:0000256" key="3">
    <source>
        <dbReference type="ARBA" id="ARBA00022833"/>
    </source>
</evidence>
<dbReference type="PROSITE" id="PS51039">
    <property type="entry name" value="ZF_AN1"/>
    <property type="match status" value="1"/>
</dbReference>
<dbReference type="GO" id="GO:0070628">
    <property type="term" value="F:proteasome binding"/>
    <property type="evidence" value="ECO:0007669"/>
    <property type="project" value="EnsemblFungi"/>
</dbReference>
<keyword evidence="2 4" id="KW-0863">Zinc-finger</keyword>
<dbReference type="GO" id="GO:0008270">
    <property type="term" value="F:zinc ion binding"/>
    <property type="evidence" value="ECO:0007669"/>
    <property type="project" value="UniProtKB-KW"/>
</dbReference>
<evidence type="ECO:0000256" key="2">
    <source>
        <dbReference type="ARBA" id="ARBA00022771"/>
    </source>
</evidence>
<dbReference type="InterPro" id="IPR035896">
    <property type="entry name" value="AN1-like_Znf"/>
</dbReference>
<evidence type="ECO:0000256" key="1">
    <source>
        <dbReference type="ARBA" id="ARBA00022723"/>
    </source>
</evidence>
<evidence type="ECO:0000313" key="6">
    <source>
        <dbReference type="EMBL" id="ODQ56693.1"/>
    </source>
</evidence>
<proteinExistence type="predicted"/>
<dbReference type="OrthoDB" id="431929at2759"/>
<dbReference type="GO" id="GO:0043161">
    <property type="term" value="P:proteasome-mediated ubiquitin-dependent protein catabolic process"/>
    <property type="evidence" value="ECO:0007669"/>
    <property type="project" value="EnsemblFungi"/>
</dbReference>
<keyword evidence="3" id="KW-0862">Zinc</keyword>
<dbReference type="GO" id="GO:1903843">
    <property type="term" value="P:cellular response to arsenite ion"/>
    <property type="evidence" value="ECO:0007669"/>
    <property type="project" value="EnsemblFungi"/>
</dbReference>
<dbReference type="PANTHER" id="PTHR14677:SF40">
    <property type="entry name" value="CDC48-ASSOCIATED UBIQUITIN-LIKE_ZINC FINGER PROTEIN 1"/>
    <property type="match status" value="1"/>
</dbReference>
<dbReference type="Pfam" id="PF01428">
    <property type="entry name" value="zf-AN1"/>
    <property type="match status" value="1"/>
</dbReference>
<organism evidence="6 7">
    <name type="scientific">Wickerhamomyces anomalus (strain ATCC 58044 / CBS 1984 / NCYC 433 / NRRL Y-366-8)</name>
    <name type="common">Yeast</name>
    <name type="synonym">Hansenula anomala</name>
    <dbReference type="NCBI Taxonomy" id="683960"/>
    <lineage>
        <taxon>Eukaryota</taxon>
        <taxon>Fungi</taxon>
        <taxon>Dikarya</taxon>
        <taxon>Ascomycota</taxon>
        <taxon>Saccharomycotina</taxon>
        <taxon>Saccharomycetes</taxon>
        <taxon>Phaffomycetales</taxon>
        <taxon>Wickerhamomycetaceae</taxon>
        <taxon>Wickerhamomyces</taxon>
    </lineage>
</organism>
<keyword evidence="1" id="KW-0479">Metal-binding</keyword>
<accession>A0A1E3NUD4</accession>
<feature type="domain" description="AN1-type" evidence="5">
    <location>
        <begin position="1"/>
        <end position="46"/>
    </location>
</feature>
<dbReference type="Gene3D" id="4.10.1110.10">
    <property type="entry name" value="AN1-like Zinc finger"/>
    <property type="match status" value="1"/>
</dbReference>
<reference evidence="6 7" key="1">
    <citation type="journal article" date="2016" name="Proc. Natl. Acad. Sci. U.S.A.">
        <title>Comparative genomics of biotechnologically important yeasts.</title>
        <authorList>
            <person name="Riley R."/>
            <person name="Haridas S."/>
            <person name="Wolfe K.H."/>
            <person name="Lopes M.R."/>
            <person name="Hittinger C.T."/>
            <person name="Goeker M."/>
            <person name="Salamov A.A."/>
            <person name="Wisecaver J.H."/>
            <person name="Long T.M."/>
            <person name="Calvey C.H."/>
            <person name="Aerts A.L."/>
            <person name="Barry K.W."/>
            <person name="Choi C."/>
            <person name="Clum A."/>
            <person name="Coughlan A.Y."/>
            <person name="Deshpande S."/>
            <person name="Douglass A.P."/>
            <person name="Hanson S.J."/>
            <person name="Klenk H.-P."/>
            <person name="LaButti K.M."/>
            <person name="Lapidus A."/>
            <person name="Lindquist E.A."/>
            <person name="Lipzen A.M."/>
            <person name="Meier-Kolthoff J.P."/>
            <person name="Ohm R.A."/>
            <person name="Otillar R.P."/>
            <person name="Pangilinan J.L."/>
            <person name="Peng Y."/>
            <person name="Rokas A."/>
            <person name="Rosa C.A."/>
            <person name="Scheuner C."/>
            <person name="Sibirny A.A."/>
            <person name="Slot J.C."/>
            <person name="Stielow J.B."/>
            <person name="Sun H."/>
            <person name="Kurtzman C.P."/>
            <person name="Blackwell M."/>
            <person name="Grigoriev I.V."/>
            <person name="Jeffries T.W."/>
        </authorList>
    </citation>
    <scope>NUCLEOTIDE SEQUENCE [LARGE SCALE GENOMIC DNA]</scope>
    <source>
        <strain evidence="7">ATCC 58044 / CBS 1984 / NCYC 433 / NRRL Y-366-8</strain>
    </source>
</reference>
<dbReference type="InterPro" id="IPR000058">
    <property type="entry name" value="Znf_AN1"/>
</dbReference>